<proteinExistence type="predicted"/>
<reference evidence="3 4" key="1">
    <citation type="submission" date="2022-12" db="EMBL/GenBank/DDBJ databases">
        <title>Genomic features and morphological characterization of a novel Knufia sp. strain isolated from spacecraft assembly facility.</title>
        <authorList>
            <person name="Teixeira M."/>
            <person name="Chander A.M."/>
            <person name="Stajich J.E."/>
            <person name="Venkateswaran K."/>
        </authorList>
    </citation>
    <scope>NUCLEOTIDE SEQUENCE [LARGE SCALE GENOMIC DNA]</scope>
    <source>
        <strain evidence="3 4">FJI-L2-BK-P2</strain>
    </source>
</reference>
<comment type="caution">
    <text evidence="3">The sequence shown here is derived from an EMBL/GenBank/DDBJ whole genome shotgun (WGS) entry which is preliminary data.</text>
</comment>
<accession>A0AAN8EWR3</accession>
<sequence>MTTTSTTSALPTTSTYINISSLTSPNFTPHTYANELVRSVNTTSANTNTPSESLVDLTTPLQKTLFDLQEIDTSIHTLTSRSALDILRYTQVQNATAQRILVRVEEERVRLVGDFERLKGEVLGRYERAERTRVGAERSLRLVRISKGVQRVVGLARNFEGLLGASGLGVVAVGREQHGRIVEAANVVLEFRELMSGADAAELGRVNLVKQIRGRTFEDGEARVLDWARRVVREFSVSGLVGVGSTYKEAEETRGRFTSAVHVFWLLSPAPRLEGGRKMKREEFEGEYLIRVLQGYLQSAVMSSAGGIGKGLGQLPGLERALLEASARCQNVIAFEVLLGGIRPPEHLLLEGREKKRRRRKSGKEDEEMDEFEDEFEELDVEDGEDASEDENLLEPLLSALDTSSLASYFWRSLASSLTPKVQEIINRGGVSVRTLRSNKDAVRSEIRDCVLRGSRMPATLMGHGMSGNEEVVGNWEREAAVMVGSVLGPLNR</sequence>
<gene>
    <name evidence="3" type="primary">COG5</name>
    <name evidence="3" type="ORF">OHC33_001074</name>
</gene>
<evidence type="ECO:0000313" key="4">
    <source>
        <dbReference type="Proteomes" id="UP001316803"/>
    </source>
</evidence>
<organism evidence="3 4">
    <name type="scientific">Knufia fluminis</name>
    <dbReference type="NCBI Taxonomy" id="191047"/>
    <lineage>
        <taxon>Eukaryota</taxon>
        <taxon>Fungi</taxon>
        <taxon>Dikarya</taxon>
        <taxon>Ascomycota</taxon>
        <taxon>Pezizomycotina</taxon>
        <taxon>Eurotiomycetes</taxon>
        <taxon>Chaetothyriomycetidae</taxon>
        <taxon>Chaetothyriales</taxon>
        <taxon>Trichomeriaceae</taxon>
        <taxon>Knufia</taxon>
    </lineage>
</organism>
<feature type="region of interest" description="Disordered" evidence="1">
    <location>
        <begin position="354"/>
        <end position="374"/>
    </location>
</feature>
<dbReference type="Proteomes" id="UP001316803">
    <property type="component" value="Unassembled WGS sequence"/>
</dbReference>
<dbReference type="GO" id="GO:0017119">
    <property type="term" value="C:Golgi transport complex"/>
    <property type="evidence" value="ECO:0007669"/>
    <property type="project" value="InterPro"/>
</dbReference>
<evidence type="ECO:0000256" key="1">
    <source>
        <dbReference type="SAM" id="MobiDB-lite"/>
    </source>
</evidence>
<dbReference type="InterPro" id="IPR019465">
    <property type="entry name" value="Cog5"/>
</dbReference>
<dbReference type="PANTHER" id="PTHR13228:SF3">
    <property type="entry name" value="CONSERVED OLIGOMERIC GOLGI COMPLEX SUBUNIT 5"/>
    <property type="match status" value="1"/>
</dbReference>
<protein>
    <submittedName>
        <fullName evidence="3">Conserved oligomeric Golgi complex subunit</fullName>
    </submittedName>
</protein>
<dbReference type="GO" id="GO:0006891">
    <property type="term" value="P:intra-Golgi vesicle-mediated transport"/>
    <property type="evidence" value="ECO:0007669"/>
    <property type="project" value="InterPro"/>
</dbReference>
<dbReference type="PANTHER" id="PTHR13228">
    <property type="entry name" value="CONSERVED OLIGOMERIC GOLGI COMPLEX COMPONENT 5"/>
    <property type="match status" value="1"/>
</dbReference>
<evidence type="ECO:0000313" key="3">
    <source>
        <dbReference type="EMBL" id="KAK5957885.1"/>
    </source>
</evidence>
<dbReference type="Pfam" id="PF10392">
    <property type="entry name" value="COG5_N"/>
    <property type="match status" value="1"/>
</dbReference>
<keyword evidence="4" id="KW-1185">Reference proteome</keyword>
<name>A0AAN8EWR3_9EURO</name>
<evidence type="ECO:0000259" key="2">
    <source>
        <dbReference type="Pfam" id="PF10392"/>
    </source>
</evidence>
<dbReference type="InterPro" id="IPR049176">
    <property type="entry name" value="COG5_N"/>
</dbReference>
<dbReference type="EMBL" id="JAKLMC020000002">
    <property type="protein sequence ID" value="KAK5957885.1"/>
    <property type="molecule type" value="Genomic_DNA"/>
</dbReference>
<dbReference type="AlphaFoldDB" id="A0AAN8EWR3"/>
<feature type="compositionally biased region" description="Acidic residues" evidence="1">
    <location>
        <begin position="365"/>
        <end position="374"/>
    </location>
</feature>
<feature type="domain" description="Conserved oligomeric Golgi complex subunit 5 N-terminal" evidence="2">
    <location>
        <begin position="22"/>
        <end position="157"/>
    </location>
</feature>